<comment type="caution">
    <text evidence="2">The sequence shown here is derived from an EMBL/GenBank/DDBJ whole genome shotgun (WGS) entry which is preliminary data.</text>
</comment>
<feature type="compositionally biased region" description="Basic and acidic residues" evidence="1">
    <location>
        <begin position="95"/>
        <end position="111"/>
    </location>
</feature>
<accession>A0A8T0IJC4</accession>
<dbReference type="AlphaFoldDB" id="A0A8T0IJC4"/>
<sequence length="176" mass="19793">MLPAVPEQLIPALVIPASPEEEFVPAVPGEVIPDVCRAEDKVYPGDDEEDDPDNIFIPQSGNFPECEDGTNNDDAEDNNNDSNQKSAGPVRNTSRFRELDEKELKNTSMGGERRSLHSEIWARNAFDEWRRFRGISTEKTIGELSEEKDIRGFVELLHDFALQVTKQDGSLYDPQS</sequence>
<organism evidence="2 3">
    <name type="scientific">Ceratodon purpureus</name>
    <name type="common">Fire moss</name>
    <name type="synonym">Dicranum purpureum</name>
    <dbReference type="NCBI Taxonomy" id="3225"/>
    <lineage>
        <taxon>Eukaryota</taxon>
        <taxon>Viridiplantae</taxon>
        <taxon>Streptophyta</taxon>
        <taxon>Embryophyta</taxon>
        <taxon>Bryophyta</taxon>
        <taxon>Bryophytina</taxon>
        <taxon>Bryopsida</taxon>
        <taxon>Dicranidae</taxon>
        <taxon>Pseudoditrichales</taxon>
        <taxon>Ditrichaceae</taxon>
        <taxon>Ceratodon</taxon>
    </lineage>
</organism>
<reference evidence="2" key="1">
    <citation type="submission" date="2020-06" db="EMBL/GenBank/DDBJ databases">
        <title>WGS assembly of Ceratodon purpureus strain R40.</title>
        <authorList>
            <person name="Carey S.B."/>
            <person name="Jenkins J."/>
            <person name="Shu S."/>
            <person name="Lovell J.T."/>
            <person name="Sreedasyam A."/>
            <person name="Maumus F."/>
            <person name="Tiley G.P."/>
            <person name="Fernandez-Pozo N."/>
            <person name="Barry K."/>
            <person name="Chen C."/>
            <person name="Wang M."/>
            <person name="Lipzen A."/>
            <person name="Daum C."/>
            <person name="Saski C.A."/>
            <person name="Payton A.C."/>
            <person name="Mcbreen J.C."/>
            <person name="Conrad R.E."/>
            <person name="Kollar L.M."/>
            <person name="Olsson S."/>
            <person name="Huttunen S."/>
            <person name="Landis J.B."/>
            <person name="Wickett N.J."/>
            <person name="Johnson M.G."/>
            <person name="Rensing S.A."/>
            <person name="Grimwood J."/>
            <person name="Schmutz J."/>
            <person name="Mcdaniel S.F."/>
        </authorList>
    </citation>
    <scope>NUCLEOTIDE SEQUENCE</scope>
    <source>
        <strain evidence="2">R40</strain>
    </source>
</reference>
<feature type="region of interest" description="Disordered" evidence="1">
    <location>
        <begin position="41"/>
        <end position="111"/>
    </location>
</feature>
<evidence type="ECO:0000313" key="2">
    <source>
        <dbReference type="EMBL" id="KAG0583011.1"/>
    </source>
</evidence>
<proteinExistence type="predicted"/>
<feature type="compositionally biased region" description="Acidic residues" evidence="1">
    <location>
        <begin position="65"/>
        <end position="79"/>
    </location>
</feature>
<dbReference type="EMBL" id="CM026423">
    <property type="protein sequence ID" value="KAG0583011.1"/>
    <property type="molecule type" value="Genomic_DNA"/>
</dbReference>
<name>A0A8T0IJC4_CERPU</name>
<gene>
    <name evidence="2" type="ORF">KC19_3G102200</name>
</gene>
<dbReference type="Proteomes" id="UP000822688">
    <property type="component" value="Chromosome 3"/>
</dbReference>
<protein>
    <submittedName>
        <fullName evidence="2">Uncharacterized protein</fullName>
    </submittedName>
</protein>
<evidence type="ECO:0000256" key="1">
    <source>
        <dbReference type="SAM" id="MobiDB-lite"/>
    </source>
</evidence>
<evidence type="ECO:0000313" key="3">
    <source>
        <dbReference type="Proteomes" id="UP000822688"/>
    </source>
</evidence>
<keyword evidence="3" id="KW-1185">Reference proteome</keyword>